<keyword evidence="4 6" id="KW-1133">Transmembrane helix</keyword>
<dbReference type="InterPro" id="IPR052159">
    <property type="entry name" value="Competence_DNA_uptake"/>
</dbReference>
<accession>A0A1T4JTS3</accession>
<feature type="transmembrane region" description="Helical" evidence="6">
    <location>
        <begin position="512"/>
        <end position="531"/>
    </location>
</feature>
<feature type="transmembrane region" description="Helical" evidence="6">
    <location>
        <begin position="339"/>
        <end position="358"/>
    </location>
</feature>
<dbReference type="EMBL" id="FUWH01000001">
    <property type="protein sequence ID" value="SJZ33612.1"/>
    <property type="molecule type" value="Genomic_DNA"/>
</dbReference>
<feature type="transmembrane region" description="Helical" evidence="6">
    <location>
        <begin position="61"/>
        <end position="85"/>
    </location>
</feature>
<feature type="transmembrane region" description="Helical" evidence="6">
    <location>
        <begin position="297"/>
        <end position="327"/>
    </location>
</feature>
<keyword evidence="2" id="KW-1003">Cell membrane</keyword>
<feature type="domain" description="DUF4131" evidence="8">
    <location>
        <begin position="35"/>
        <end position="195"/>
    </location>
</feature>
<keyword evidence="3 6" id="KW-0812">Transmembrane</keyword>
<feature type="transmembrane region" description="Helical" evidence="6">
    <location>
        <begin position="477"/>
        <end position="506"/>
    </location>
</feature>
<feature type="domain" description="ComEC/Rec2-related protein" evidence="7">
    <location>
        <begin position="239"/>
        <end position="507"/>
    </location>
</feature>
<feature type="transmembrane region" description="Helical" evidence="6">
    <location>
        <begin position="392"/>
        <end position="415"/>
    </location>
</feature>
<dbReference type="PANTHER" id="PTHR30619:SF1">
    <property type="entry name" value="RECOMBINATION PROTEIN 2"/>
    <property type="match status" value="1"/>
</dbReference>
<dbReference type="STRING" id="413434.SAMN04488132_101185"/>
<keyword evidence="5 6" id="KW-0472">Membrane</keyword>
<evidence type="ECO:0000256" key="4">
    <source>
        <dbReference type="ARBA" id="ARBA00022989"/>
    </source>
</evidence>
<dbReference type="OrthoDB" id="9761531at2"/>
<evidence type="ECO:0000259" key="8">
    <source>
        <dbReference type="Pfam" id="PF13567"/>
    </source>
</evidence>
<gene>
    <name evidence="9" type="ORF">SAMN04488132_101185</name>
</gene>
<sequence length="696" mass="78170">MIREQGIFWKTAPFIRLLPALIAGILCAYYLQAGWLICICLLLASAVVLILYRLLPIEKRYAFRPLAGTAIQLLLFTTGILLVCVRQKHDPRKNYTRGMPVLVTLTENALEKARSYKATADLHAFYRDGKWVAEEGKIILYFKKDSTPVLPAMGTKLILYAPLQQVPETGNPGMFDYREYCRMQHIFFQAFINPKDYTVLPGNEAGWFQQCLYRLQQYILGCLKKYLPGPKEAGVAEALLIGYRNDLDKTLLQSYSNTGVVHIIAISGMHLAMIYGMLVCLSNFAGRRKWVLIVKSLVILFILWGFSLLAGAGASILRAAVMFSFIIAGEGLNRKSNTFNTLAASAFFLLLYNPYYLWDTGFQLSYAAVLSILLFQKPIYRCITCRNKLLDLICQLNAVTLAAQVLTLPLLLYYFHQFPNLFLLSNFFAVPLSGLVLYGSMLLLVLAPVPVLNTILGRCIGILVQAMNGIIGRTDRIPYAVTGNISISFLQQLLLYSFTGAIAYWLWYKNRLSFLMAIAAITVFCGLDCYYSFRRDRQRILVVYNLPRQSLSDIYIGRFYHCFAGDLAEKNTAAYSSANTALTASRILHGVGPAGDALTGLRFSNEVLTIGGKSILYLAEPPGKPYPAKPVPVDMIILRSNPRVRIAELTAFFDCKMYVFDSSNPLWKIGFWKKEADSLHLRHHSIPEQGALVMAL</sequence>
<evidence type="ECO:0000313" key="10">
    <source>
        <dbReference type="Proteomes" id="UP000190888"/>
    </source>
</evidence>
<evidence type="ECO:0000256" key="3">
    <source>
        <dbReference type="ARBA" id="ARBA00022692"/>
    </source>
</evidence>
<reference evidence="9 10" key="1">
    <citation type="submission" date="2017-02" db="EMBL/GenBank/DDBJ databases">
        <authorList>
            <person name="Peterson S.W."/>
        </authorList>
    </citation>
    <scope>NUCLEOTIDE SEQUENCE [LARGE SCALE GENOMIC DNA]</scope>
    <source>
        <strain evidence="9 10">DSM 22335</strain>
    </source>
</reference>
<keyword evidence="10" id="KW-1185">Reference proteome</keyword>
<dbReference type="Pfam" id="PF03772">
    <property type="entry name" value="Competence"/>
    <property type="match status" value="1"/>
</dbReference>
<feature type="transmembrane region" description="Helical" evidence="6">
    <location>
        <begin position="12"/>
        <end position="31"/>
    </location>
</feature>
<evidence type="ECO:0000313" key="9">
    <source>
        <dbReference type="EMBL" id="SJZ33612.1"/>
    </source>
</evidence>
<evidence type="ECO:0000256" key="6">
    <source>
        <dbReference type="SAM" id="Phobius"/>
    </source>
</evidence>
<evidence type="ECO:0000256" key="1">
    <source>
        <dbReference type="ARBA" id="ARBA00004651"/>
    </source>
</evidence>
<dbReference type="RefSeq" id="WP_078829537.1">
    <property type="nucleotide sequence ID" value="NZ_FUWH01000001.1"/>
</dbReference>
<name>A0A1T4JTS3_9BACT</name>
<organism evidence="9 10">
    <name type="scientific">Sediminibacterium ginsengisoli</name>
    <dbReference type="NCBI Taxonomy" id="413434"/>
    <lineage>
        <taxon>Bacteria</taxon>
        <taxon>Pseudomonadati</taxon>
        <taxon>Bacteroidota</taxon>
        <taxon>Chitinophagia</taxon>
        <taxon>Chitinophagales</taxon>
        <taxon>Chitinophagaceae</taxon>
        <taxon>Sediminibacterium</taxon>
    </lineage>
</organism>
<dbReference type="InterPro" id="IPR025405">
    <property type="entry name" value="DUF4131"/>
</dbReference>
<evidence type="ECO:0000256" key="5">
    <source>
        <dbReference type="ARBA" id="ARBA00023136"/>
    </source>
</evidence>
<dbReference type="Proteomes" id="UP000190888">
    <property type="component" value="Unassembled WGS sequence"/>
</dbReference>
<evidence type="ECO:0000256" key="2">
    <source>
        <dbReference type="ARBA" id="ARBA00022475"/>
    </source>
</evidence>
<proteinExistence type="predicted"/>
<evidence type="ECO:0000259" key="7">
    <source>
        <dbReference type="Pfam" id="PF03772"/>
    </source>
</evidence>
<dbReference type="Pfam" id="PF13567">
    <property type="entry name" value="DUF4131"/>
    <property type="match status" value="1"/>
</dbReference>
<feature type="transmembrane region" description="Helical" evidence="6">
    <location>
        <begin position="259"/>
        <end position="285"/>
    </location>
</feature>
<comment type="subcellular location">
    <subcellularLocation>
        <location evidence="1">Cell membrane</location>
        <topology evidence="1">Multi-pass membrane protein</topology>
    </subcellularLocation>
</comment>
<dbReference type="InterPro" id="IPR004477">
    <property type="entry name" value="ComEC_N"/>
</dbReference>
<dbReference type="NCBIfam" id="TIGR00360">
    <property type="entry name" value="ComEC_N-term"/>
    <property type="match status" value="1"/>
</dbReference>
<dbReference type="PANTHER" id="PTHR30619">
    <property type="entry name" value="DNA INTERNALIZATION/COMPETENCE PROTEIN COMEC/REC2"/>
    <property type="match status" value="1"/>
</dbReference>
<protein>
    <submittedName>
        <fullName evidence="9">Competence protein ComEC</fullName>
    </submittedName>
</protein>
<dbReference type="GO" id="GO:0005886">
    <property type="term" value="C:plasma membrane"/>
    <property type="evidence" value="ECO:0007669"/>
    <property type="project" value="UniProtKB-SubCell"/>
</dbReference>
<dbReference type="AlphaFoldDB" id="A0A1T4JTS3"/>